<dbReference type="EMBL" id="PECL01000002">
    <property type="protein sequence ID" value="TEA09235.1"/>
    <property type="molecule type" value="Genomic_DNA"/>
</dbReference>
<gene>
    <name evidence="2" type="ORF">CCUG60884_00225</name>
</gene>
<protein>
    <submittedName>
        <fullName evidence="2">Uncharacterized protein</fullName>
    </submittedName>
</protein>
<comment type="caution">
    <text evidence="2">The sequence shown here is derived from an EMBL/GenBank/DDBJ whole genome shotgun (WGS) entry which is preliminary data.</text>
</comment>
<accession>A0A4R8T026</accession>
<dbReference type="AlphaFoldDB" id="A0A4R8T026"/>
<evidence type="ECO:0000256" key="1">
    <source>
        <dbReference type="SAM" id="MobiDB-lite"/>
    </source>
</evidence>
<sequence length="115" mass="12908">MTTPSGIKRLLERKFEHKESKLKAIVAIDRDIEDKQNEIKKLIEDHRAAFDGLLADGFSSTDLASIGITRHRRLYGENKRKKDSATAKSPENAGQNSDSATYNENTNNDHHNEGS</sequence>
<dbReference type="Proteomes" id="UP000294604">
    <property type="component" value="Unassembled WGS sequence"/>
</dbReference>
<dbReference type="RefSeq" id="WP_134080933.1">
    <property type="nucleotide sequence ID" value="NZ_PECL01000002.1"/>
</dbReference>
<feature type="compositionally biased region" description="Basic and acidic residues" evidence="1">
    <location>
        <begin position="74"/>
        <end position="85"/>
    </location>
</feature>
<reference evidence="2 3" key="1">
    <citation type="journal article" date="2019" name="Sci. Rep.">
        <title>Extended insight into the Mycobacterium chelonae-abscessus complex through whole genome sequencing of Mycobacterium salmoniphilum outbreak and Mycobacterium salmoniphilum-like strains.</title>
        <authorList>
            <person name="Behra P.R.K."/>
            <person name="Das S."/>
            <person name="Pettersson B.M.F."/>
            <person name="Shirreff L."/>
            <person name="DuCote T."/>
            <person name="Jacobsson K.G."/>
            <person name="Ennis D.G."/>
            <person name="Kirsebom L.A."/>
        </authorList>
    </citation>
    <scope>NUCLEOTIDE SEQUENCE [LARGE SCALE GENOMIC DNA]</scope>
    <source>
        <strain evidence="2 3">CCUG 60884</strain>
    </source>
</reference>
<proteinExistence type="predicted"/>
<organism evidence="2 3">
    <name type="scientific">Mycobacteroides salmoniphilum</name>
    <dbReference type="NCBI Taxonomy" id="404941"/>
    <lineage>
        <taxon>Bacteria</taxon>
        <taxon>Bacillati</taxon>
        <taxon>Actinomycetota</taxon>
        <taxon>Actinomycetes</taxon>
        <taxon>Mycobacteriales</taxon>
        <taxon>Mycobacteriaceae</taxon>
        <taxon>Mycobacteroides</taxon>
    </lineage>
</organism>
<evidence type="ECO:0000313" key="2">
    <source>
        <dbReference type="EMBL" id="TEA09235.1"/>
    </source>
</evidence>
<feature type="compositionally biased region" description="Polar residues" evidence="1">
    <location>
        <begin position="86"/>
        <end position="106"/>
    </location>
</feature>
<evidence type="ECO:0000313" key="3">
    <source>
        <dbReference type="Proteomes" id="UP000294604"/>
    </source>
</evidence>
<name>A0A4R8T026_9MYCO</name>
<feature type="region of interest" description="Disordered" evidence="1">
    <location>
        <begin position="72"/>
        <end position="115"/>
    </location>
</feature>